<evidence type="ECO:0000256" key="1">
    <source>
        <dbReference type="ARBA" id="ARBA00004651"/>
    </source>
</evidence>
<comment type="similarity">
    <text evidence="2">Belongs to the DoxX family.</text>
</comment>
<feature type="transmembrane region" description="Helical" evidence="8">
    <location>
        <begin position="72"/>
        <end position="94"/>
    </location>
</feature>
<dbReference type="InterPro" id="IPR032808">
    <property type="entry name" value="DoxX"/>
</dbReference>
<evidence type="ECO:0000256" key="8">
    <source>
        <dbReference type="SAM" id="Phobius"/>
    </source>
</evidence>
<keyword evidence="5 8" id="KW-1133">Transmembrane helix</keyword>
<dbReference type="AlphaFoldDB" id="A0A4R9APN0"/>
<evidence type="ECO:0000256" key="6">
    <source>
        <dbReference type="ARBA" id="ARBA00023136"/>
    </source>
</evidence>
<protein>
    <submittedName>
        <fullName evidence="9">DoxX family membrane protein</fullName>
    </submittedName>
</protein>
<evidence type="ECO:0000256" key="4">
    <source>
        <dbReference type="ARBA" id="ARBA00022692"/>
    </source>
</evidence>
<dbReference type="Proteomes" id="UP000298154">
    <property type="component" value="Unassembled WGS sequence"/>
</dbReference>
<evidence type="ECO:0000256" key="5">
    <source>
        <dbReference type="ARBA" id="ARBA00022989"/>
    </source>
</evidence>
<keyword evidence="10" id="KW-1185">Reference proteome</keyword>
<name>A0A4R9APN0_9MICO</name>
<gene>
    <name evidence="9" type="ORF">E3T47_03640</name>
</gene>
<evidence type="ECO:0000256" key="3">
    <source>
        <dbReference type="ARBA" id="ARBA00022475"/>
    </source>
</evidence>
<accession>A0A4R9APN0</accession>
<dbReference type="EMBL" id="SOHK01000007">
    <property type="protein sequence ID" value="TFD67728.1"/>
    <property type="molecule type" value="Genomic_DNA"/>
</dbReference>
<feature type="transmembrane region" description="Helical" evidence="8">
    <location>
        <begin position="114"/>
        <end position="133"/>
    </location>
</feature>
<reference evidence="9 10" key="1">
    <citation type="submission" date="2019-03" db="EMBL/GenBank/DDBJ databases">
        <title>Genomics of glacier-inhabiting Cryobacterium strains.</title>
        <authorList>
            <person name="Liu Q."/>
            <person name="Xin Y.-H."/>
        </authorList>
    </citation>
    <scope>NUCLEOTIDE SEQUENCE [LARGE SCALE GENOMIC DNA]</scope>
    <source>
        <strain evidence="9 10">Sr36</strain>
    </source>
</reference>
<dbReference type="InterPro" id="IPR051907">
    <property type="entry name" value="DoxX-like_oxidoreductase"/>
</dbReference>
<evidence type="ECO:0000256" key="7">
    <source>
        <dbReference type="SAM" id="MobiDB-lite"/>
    </source>
</evidence>
<comment type="caution">
    <text evidence="9">The sequence shown here is derived from an EMBL/GenBank/DDBJ whole genome shotgun (WGS) entry which is preliminary data.</text>
</comment>
<comment type="subcellular location">
    <subcellularLocation>
        <location evidence="1">Cell membrane</location>
        <topology evidence="1">Multi-pass membrane protein</topology>
    </subcellularLocation>
</comment>
<evidence type="ECO:0000313" key="10">
    <source>
        <dbReference type="Proteomes" id="UP000298154"/>
    </source>
</evidence>
<dbReference type="PANTHER" id="PTHR33452">
    <property type="entry name" value="OXIDOREDUCTASE CATD-RELATED"/>
    <property type="match status" value="1"/>
</dbReference>
<sequence>MVHTSATSTTIAQTIFRVALGSVLVAHGSQKLFGWFGGGGVAGTTTAMNAMGFRPAKQSAVMAGIGEAGAGAALALGLATPAAGAGAAITMGVAASVNTPNGFFATEGGLEYPALLGVAAAAFAMSGAGPISLDGVTRHRLDQPWMRAIALIVIPIVIAVQIYRRRKTLATDAAASAAESGPQTVASTPATESSNPGTRL</sequence>
<keyword evidence="3" id="KW-1003">Cell membrane</keyword>
<keyword evidence="4 8" id="KW-0812">Transmembrane</keyword>
<proteinExistence type="inferred from homology"/>
<feature type="region of interest" description="Disordered" evidence="7">
    <location>
        <begin position="175"/>
        <end position="200"/>
    </location>
</feature>
<feature type="transmembrane region" description="Helical" evidence="8">
    <location>
        <begin position="32"/>
        <end position="51"/>
    </location>
</feature>
<dbReference type="RefSeq" id="WP_134554404.1">
    <property type="nucleotide sequence ID" value="NZ_SOHK01000007.1"/>
</dbReference>
<feature type="compositionally biased region" description="Polar residues" evidence="7">
    <location>
        <begin position="181"/>
        <end position="200"/>
    </location>
</feature>
<dbReference type="Pfam" id="PF07681">
    <property type="entry name" value="DoxX"/>
    <property type="match status" value="1"/>
</dbReference>
<evidence type="ECO:0000256" key="2">
    <source>
        <dbReference type="ARBA" id="ARBA00006679"/>
    </source>
</evidence>
<evidence type="ECO:0000313" key="9">
    <source>
        <dbReference type="EMBL" id="TFD67728.1"/>
    </source>
</evidence>
<keyword evidence="6 8" id="KW-0472">Membrane</keyword>
<feature type="transmembrane region" description="Helical" evidence="8">
    <location>
        <begin position="145"/>
        <end position="163"/>
    </location>
</feature>
<dbReference type="GO" id="GO:0005886">
    <property type="term" value="C:plasma membrane"/>
    <property type="evidence" value="ECO:0007669"/>
    <property type="project" value="UniProtKB-SubCell"/>
</dbReference>
<organism evidence="9 10">
    <name type="scientific">Cryobacterium ruanii</name>
    <dbReference type="NCBI Taxonomy" id="1259197"/>
    <lineage>
        <taxon>Bacteria</taxon>
        <taxon>Bacillati</taxon>
        <taxon>Actinomycetota</taxon>
        <taxon>Actinomycetes</taxon>
        <taxon>Micrococcales</taxon>
        <taxon>Microbacteriaceae</taxon>
        <taxon>Cryobacterium</taxon>
    </lineage>
</organism>
<dbReference type="PANTHER" id="PTHR33452:SF1">
    <property type="entry name" value="INNER MEMBRANE PROTEIN YPHA-RELATED"/>
    <property type="match status" value="1"/>
</dbReference>